<evidence type="ECO:0000313" key="1">
    <source>
        <dbReference type="EMBL" id="VXB52189.1"/>
    </source>
</evidence>
<proteinExistence type="predicted"/>
<dbReference type="InterPro" id="IPR016181">
    <property type="entry name" value="Acyl_CoA_acyltransferase"/>
</dbReference>
<accession>A0AAX3J3J9</accession>
<name>A0AAX3J3J9_9GAMM</name>
<protein>
    <submittedName>
        <fullName evidence="1">Uncharacterized protein</fullName>
    </submittedName>
</protein>
<gene>
    <name evidence="1" type="ORF">PANT111_150147</name>
</gene>
<sequence>MPVVQVVPATRDHAAELLPHVRQADIEEFESGWGMTPDQVLDYGLEHSSFCWAGIADGEVVTLFGVTPASILTGYGTPWLVASDRLDKYSRAFIRHSRPLLAGILETFPRLENYVDARNVAAKQWLHWMGFRLYDPVPAGPNGVMFHRFTMEKK</sequence>
<dbReference type="EMBL" id="CABWMH010000007">
    <property type="protein sequence ID" value="VXB52189.1"/>
    <property type="molecule type" value="Genomic_DNA"/>
</dbReference>
<dbReference type="RefSeq" id="WP_159223354.1">
    <property type="nucleotide sequence ID" value="NZ_LR733469.1"/>
</dbReference>
<reference evidence="1 2" key="1">
    <citation type="submission" date="2019-10" db="EMBL/GenBank/DDBJ databases">
        <authorList>
            <person name="Karimi E."/>
        </authorList>
    </citation>
    <scope>NUCLEOTIDE SEQUENCE [LARGE SCALE GENOMIC DNA]</scope>
    <source>
        <strain evidence="1">Pantoea sp. 111</strain>
    </source>
</reference>
<evidence type="ECO:0000313" key="2">
    <source>
        <dbReference type="Proteomes" id="UP000433737"/>
    </source>
</evidence>
<dbReference type="Proteomes" id="UP000433737">
    <property type="component" value="Unassembled WGS sequence"/>
</dbReference>
<dbReference type="AlphaFoldDB" id="A0AAX3J3J9"/>
<comment type="caution">
    <text evidence="1">The sequence shown here is derived from an EMBL/GenBank/DDBJ whole genome shotgun (WGS) entry which is preliminary data.</text>
</comment>
<dbReference type="SUPFAM" id="SSF55729">
    <property type="entry name" value="Acyl-CoA N-acyltransferases (Nat)"/>
    <property type="match status" value="1"/>
</dbReference>
<organism evidence="1 2">
    <name type="scientific">Pantoea brenneri</name>
    <dbReference type="NCBI Taxonomy" id="472694"/>
    <lineage>
        <taxon>Bacteria</taxon>
        <taxon>Pseudomonadati</taxon>
        <taxon>Pseudomonadota</taxon>
        <taxon>Gammaproteobacteria</taxon>
        <taxon>Enterobacterales</taxon>
        <taxon>Erwiniaceae</taxon>
        <taxon>Pantoea</taxon>
    </lineage>
</organism>